<reference evidence="3" key="1">
    <citation type="submission" date="2011-07" db="EMBL/GenBank/DDBJ databases">
        <title>The complete genome of Cyclobacterium marinum DSM 745.</title>
        <authorList>
            <person name="Lucas S."/>
            <person name="Han J."/>
            <person name="Lapidus A."/>
            <person name="Bruce D."/>
            <person name="Goodwin L."/>
            <person name="Pitluck S."/>
            <person name="Peters L."/>
            <person name="Kyrpides N."/>
            <person name="Mavromatis K."/>
            <person name="Ivanova N."/>
            <person name="Ovchinnikova G."/>
            <person name="Chertkov O."/>
            <person name="Detter J.C."/>
            <person name="Tapia R."/>
            <person name="Han C."/>
            <person name="Land M."/>
            <person name="Hauser L."/>
            <person name="Markowitz V."/>
            <person name="Cheng J.-F."/>
            <person name="Hugenholtz P."/>
            <person name="Woyke T."/>
            <person name="Wu D."/>
            <person name="Tindall B."/>
            <person name="Schuetze A."/>
            <person name="Brambilla E."/>
            <person name="Klenk H.-P."/>
            <person name="Eisen J.A."/>
        </authorList>
    </citation>
    <scope>NUCLEOTIDE SEQUENCE [LARGE SCALE GENOMIC DNA]</scope>
    <source>
        <strain evidence="3">ATCC 25205 / DSM 745 / LMG 13164 / NCIMB 1802</strain>
    </source>
</reference>
<dbReference type="GO" id="GO:0016020">
    <property type="term" value="C:membrane"/>
    <property type="evidence" value="ECO:0007669"/>
    <property type="project" value="TreeGrafter"/>
</dbReference>
<dbReference type="InterPro" id="IPR050266">
    <property type="entry name" value="AB_hydrolase_sf"/>
</dbReference>
<dbReference type="Proteomes" id="UP000001635">
    <property type="component" value="Chromosome"/>
</dbReference>
<keyword evidence="2" id="KW-0378">Hydrolase</keyword>
<dbReference type="Gene3D" id="3.40.50.1820">
    <property type="entry name" value="alpha/beta hydrolase"/>
    <property type="match status" value="1"/>
</dbReference>
<dbReference type="EMBL" id="CP002955">
    <property type="protein sequence ID" value="AEL25419.1"/>
    <property type="molecule type" value="Genomic_DNA"/>
</dbReference>
<dbReference type="GO" id="GO:0047372">
    <property type="term" value="F:monoacylglycerol lipase activity"/>
    <property type="evidence" value="ECO:0007669"/>
    <property type="project" value="TreeGrafter"/>
</dbReference>
<evidence type="ECO:0000313" key="3">
    <source>
        <dbReference type="Proteomes" id="UP000001635"/>
    </source>
</evidence>
<gene>
    <name evidence="2" type="ordered locus">Cycma_1665</name>
</gene>
<proteinExistence type="predicted"/>
<dbReference type="GO" id="GO:0046464">
    <property type="term" value="P:acylglycerol catabolic process"/>
    <property type="evidence" value="ECO:0007669"/>
    <property type="project" value="TreeGrafter"/>
</dbReference>
<dbReference type="SUPFAM" id="SSF53474">
    <property type="entry name" value="alpha/beta-Hydrolases"/>
    <property type="match status" value="1"/>
</dbReference>
<feature type="domain" description="AB hydrolase-1" evidence="1">
    <location>
        <begin position="14"/>
        <end position="238"/>
    </location>
</feature>
<dbReference type="Pfam" id="PF00561">
    <property type="entry name" value="Abhydrolase_1"/>
    <property type="match status" value="1"/>
</dbReference>
<dbReference type="PRINTS" id="PR00111">
    <property type="entry name" value="ABHYDROLASE"/>
</dbReference>
<accession>G0J5W8</accession>
<dbReference type="RefSeq" id="WP_014019714.1">
    <property type="nucleotide sequence ID" value="NC_015914.1"/>
</dbReference>
<keyword evidence="3" id="KW-1185">Reference proteome</keyword>
<dbReference type="PANTHER" id="PTHR43798">
    <property type="entry name" value="MONOACYLGLYCEROL LIPASE"/>
    <property type="match status" value="1"/>
</dbReference>
<dbReference type="InterPro" id="IPR000073">
    <property type="entry name" value="AB_hydrolase_1"/>
</dbReference>
<sequence>MPKISYWKKGKGQALVLLPGFCETKEMWEDFVGPLLTSCEVWCPDLPGFGSSDAYKSDFTISDIGKKIALWMLTNNIGNASLIGHSLGGYLALEMAKLPNLNLRGLGLFHSTAYPDSEEKKVNREKTEEFVNKHGVSKFISSSLPLLFKRENRDRCKEDIDQLIAHAIQLPKDSIVKYLKAMRDRNDNRETFAAFPKPKLMICGVEDTAVTLDDSLTHKKFVDQFCQLSDCGHMGMFEQKEKAQAAICDFMESLKT</sequence>
<protein>
    <submittedName>
        <fullName evidence="2">Alpha/beta hydrolase fold containing protein</fullName>
    </submittedName>
</protein>
<evidence type="ECO:0000313" key="2">
    <source>
        <dbReference type="EMBL" id="AEL25419.1"/>
    </source>
</evidence>
<dbReference type="InterPro" id="IPR029058">
    <property type="entry name" value="AB_hydrolase_fold"/>
</dbReference>
<dbReference type="AlphaFoldDB" id="G0J5W8"/>
<dbReference type="HOGENOM" id="CLU_020336_50_4_10"/>
<dbReference type="eggNOG" id="COG0596">
    <property type="taxonomic scope" value="Bacteria"/>
</dbReference>
<name>G0J5W8_CYCMS</name>
<dbReference type="KEGG" id="cmr:Cycma_1665"/>
<evidence type="ECO:0000259" key="1">
    <source>
        <dbReference type="Pfam" id="PF00561"/>
    </source>
</evidence>
<organism evidence="2 3">
    <name type="scientific">Cyclobacterium marinum (strain ATCC 25205 / DSM 745 / LMG 13164 / NCIMB 1802)</name>
    <name type="common">Flectobacillus marinus</name>
    <dbReference type="NCBI Taxonomy" id="880070"/>
    <lineage>
        <taxon>Bacteria</taxon>
        <taxon>Pseudomonadati</taxon>
        <taxon>Bacteroidota</taxon>
        <taxon>Cytophagia</taxon>
        <taxon>Cytophagales</taxon>
        <taxon>Cyclobacteriaceae</taxon>
        <taxon>Cyclobacterium</taxon>
    </lineage>
</organism>
<dbReference type="PANTHER" id="PTHR43798:SF5">
    <property type="entry name" value="MONOACYLGLYCEROL LIPASE ABHD6"/>
    <property type="match status" value="1"/>
</dbReference>
<dbReference type="OrthoDB" id="252464at2"/>
<dbReference type="STRING" id="880070.Cycma_1665"/>